<gene>
    <name evidence="1" type="ORF">AR686_17555</name>
</gene>
<evidence type="ECO:0000313" key="1">
    <source>
        <dbReference type="EMBL" id="KUJ53993.1"/>
    </source>
</evidence>
<comment type="caution">
    <text evidence="1">The sequence shown here is derived from an EMBL/GenBank/DDBJ whole genome shotgun (WGS) entry which is preliminary data.</text>
</comment>
<sequence>MVKKITKRQSDSEKIPEEYPIIKRFFFAVYMLISEGRVPDFKNFCKANEIESRNLERLIKEPHRQFNPKYLTILVKKYDLSAHWLLTGEGEIKTKHPTDVVK</sequence>
<dbReference type="RefSeq" id="WP_059137910.1">
    <property type="nucleotide sequence ID" value="NZ_LMAI01000015.1"/>
</dbReference>
<dbReference type="EMBL" id="LMAI01000015">
    <property type="protein sequence ID" value="KUJ53993.1"/>
    <property type="molecule type" value="Genomic_DNA"/>
</dbReference>
<reference evidence="1 2" key="1">
    <citation type="submission" date="2015-10" db="EMBL/GenBank/DDBJ databases">
        <title>Genome sequence of Chryseobacterium greenlandense.</title>
        <authorList>
            <person name="Newman J."/>
            <person name="Fischer K."/>
            <person name="Miller J."/>
        </authorList>
    </citation>
    <scope>NUCLEOTIDE SEQUENCE [LARGE SCALE GENOMIC DNA]</scope>
    <source>
        <strain evidence="1 2">UMB34</strain>
    </source>
</reference>
<protein>
    <submittedName>
        <fullName evidence="1">Uncharacterized protein</fullName>
    </submittedName>
</protein>
<dbReference type="AlphaFoldDB" id="A0A101CD53"/>
<proteinExistence type="predicted"/>
<accession>A0A101CD53</accession>
<dbReference type="Proteomes" id="UP000054388">
    <property type="component" value="Unassembled WGS sequence"/>
</dbReference>
<name>A0A101CD53_9FLAO</name>
<organism evidence="1 2">
    <name type="scientific">Chryseobacterium aquaticum subsp. greenlandense</name>
    <dbReference type="NCBI Taxonomy" id="345663"/>
    <lineage>
        <taxon>Bacteria</taxon>
        <taxon>Pseudomonadati</taxon>
        <taxon>Bacteroidota</taxon>
        <taxon>Flavobacteriia</taxon>
        <taxon>Flavobacteriales</taxon>
        <taxon>Weeksellaceae</taxon>
        <taxon>Chryseobacterium group</taxon>
        <taxon>Chryseobacterium</taxon>
    </lineage>
</organism>
<evidence type="ECO:0000313" key="2">
    <source>
        <dbReference type="Proteomes" id="UP000054388"/>
    </source>
</evidence>